<dbReference type="Proteomes" id="UP000291124">
    <property type="component" value="Chromosome"/>
</dbReference>
<dbReference type="KEGG" id="fnk:E1750_08525"/>
<dbReference type="OrthoDB" id="886186at2"/>
<gene>
    <name evidence="2" type="ORF">E1750_08525</name>
</gene>
<dbReference type="AlphaFoldDB" id="A0A4P6YDS5"/>
<protein>
    <submittedName>
        <fullName evidence="2">Uncharacterized protein</fullName>
    </submittedName>
</protein>
<keyword evidence="1" id="KW-0812">Transmembrane</keyword>
<feature type="transmembrane region" description="Helical" evidence="1">
    <location>
        <begin position="107"/>
        <end position="126"/>
    </location>
</feature>
<sequence length="189" mass="22389">MDKWILFLRKIKLIENFNIEISLPINDVVKKLDVVLYEDKSSFMRGSYSSKSMFIGKVNIKGFEVRKNLTNASDDKVLVTAFGTFTDFNRKTKIDVKINGFDSFMQFFYGFQIVIYSALILFFLFNMNQILNQFYLLGESLSFFKIIVNVFFTIFVIFIITIYPYFRMRESIEKMESDLKKELYLLAKE</sequence>
<name>A0A4P6YDS5_9FLAO</name>
<reference evidence="3" key="1">
    <citation type="submission" date="2019-03" db="EMBL/GenBank/DDBJ databases">
        <title>Flavobacterium sp.</title>
        <authorList>
            <person name="Kim H."/>
        </authorList>
    </citation>
    <scope>NUCLEOTIDE SEQUENCE [LARGE SCALE GENOMIC DNA]</scope>
    <source>
        <strain evidence="3">GS13</strain>
    </source>
</reference>
<keyword evidence="1" id="KW-0472">Membrane</keyword>
<dbReference type="EMBL" id="CP037933">
    <property type="protein sequence ID" value="QBN18847.1"/>
    <property type="molecule type" value="Genomic_DNA"/>
</dbReference>
<keyword evidence="1" id="KW-1133">Transmembrane helix</keyword>
<feature type="transmembrane region" description="Helical" evidence="1">
    <location>
        <begin position="146"/>
        <end position="166"/>
    </location>
</feature>
<proteinExistence type="predicted"/>
<organism evidence="2 3">
    <name type="scientific">Flavobacterium nackdongense</name>
    <dbReference type="NCBI Taxonomy" id="2547394"/>
    <lineage>
        <taxon>Bacteria</taxon>
        <taxon>Pseudomonadati</taxon>
        <taxon>Bacteroidota</taxon>
        <taxon>Flavobacteriia</taxon>
        <taxon>Flavobacteriales</taxon>
        <taxon>Flavobacteriaceae</taxon>
        <taxon>Flavobacterium</taxon>
    </lineage>
</organism>
<accession>A0A4P6YDS5</accession>
<dbReference type="RefSeq" id="WP_133276369.1">
    <property type="nucleotide sequence ID" value="NZ_CP037933.1"/>
</dbReference>
<evidence type="ECO:0000313" key="3">
    <source>
        <dbReference type="Proteomes" id="UP000291124"/>
    </source>
</evidence>
<evidence type="ECO:0000313" key="2">
    <source>
        <dbReference type="EMBL" id="QBN18847.1"/>
    </source>
</evidence>
<evidence type="ECO:0000256" key="1">
    <source>
        <dbReference type="SAM" id="Phobius"/>
    </source>
</evidence>
<keyword evidence="3" id="KW-1185">Reference proteome</keyword>